<keyword evidence="7" id="KW-0539">Nucleus</keyword>
<evidence type="ECO:0000256" key="2">
    <source>
        <dbReference type="ARBA" id="ARBA00022737"/>
    </source>
</evidence>
<dbReference type="SUPFAM" id="SSF47370">
    <property type="entry name" value="Bromodomain"/>
    <property type="match status" value="1"/>
</dbReference>
<feature type="region of interest" description="Disordered" evidence="9">
    <location>
        <begin position="593"/>
        <end position="630"/>
    </location>
</feature>
<dbReference type="InterPro" id="IPR037382">
    <property type="entry name" value="Rsc/polybromo"/>
</dbReference>
<evidence type="ECO:0000256" key="1">
    <source>
        <dbReference type="ARBA" id="ARBA00004123"/>
    </source>
</evidence>
<evidence type="ECO:0000256" key="11">
    <source>
        <dbReference type="SAM" id="SignalP"/>
    </source>
</evidence>
<name>A0A0L6UJU5_9BASI</name>
<dbReference type="InterPro" id="IPR001487">
    <property type="entry name" value="Bromodomain"/>
</dbReference>
<keyword evidence="2" id="KW-0677">Repeat</keyword>
<keyword evidence="10" id="KW-1133">Transmembrane helix</keyword>
<keyword evidence="14" id="KW-1185">Reference proteome</keyword>
<evidence type="ECO:0000256" key="8">
    <source>
        <dbReference type="PROSITE-ProRule" id="PRU00035"/>
    </source>
</evidence>
<dbReference type="Gene3D" id="2.30.30.490">
    <property type="match status" value="1"/>
</dbReference>
<keyword evidence="10" id="KW-0472">Membrane</keyword>
<feature type="compositionally biased region" description="Pro residues" evidence="9">
    <location>
        <begin position="607"/>
        <end position="617"/>
    </location>
</feature>
<evidence type="ECO:0000256" key="4">
    <source>
        <dbReference type="ARBA" id="ARBA00023015"/>
    </source>
</evidence>
<dbReference type="InterPro" id="IPR043151">
    <property type="entry name" value="BAH_sf"/>
</dbReference>
<dbReference type="Proteomes" id="UP000037035">
    <property type="component" value="Unassembled WGS sequence"/>
</dbReference>
<evidence type="ECO:0000256" key="9">
    <source>
        <dbReference type="SAM" id="MobiDB-lite"/>
    </source>
</evidence>
<dbReference type="STRING" id="27349.A0A0L6UJU5"/>
<feature type="signal peptide" evidence="11">
    <location>
        <begin position="1"/>
        <end position="15"/>
    </location>
</feature>
<dbReference type="VEuPathDB" id="FungiDB:VP01_592g16"/>
<reference evidence="13 14" key="1">
    <citation type="submission" date="2015-08" db="EMBL/GenBank/DDBJ databases">
        <title>Next Generation Sequencing and Analysis of the Genome of Puccinia sorghi L Schw, the Causal Agent of Maize Common Rust.</title>
        <authorList>
            <person name="Rochi L."/>
            <person name="Burguener G."/>
            <person name="Darino M."/>
            <person name="Turjanski A."/>
            <person name="Kreff E."/>
            <person name="Dieguez M.J."/>
            <person name="Sacco F."/>
        </authorList>
    </citation>
    <scope>NUCLEOTIDE SEQUENCE [LARGE SCALE GENOMIC DNA]</scope>
    <source>
        <strain evidence="13 14">RO10H11247</strain>
    </source>
</reference>
<evidence type="ECO:0000256" key="6">
    <source>
        <dbReference type="ARBA" id="ARBA00023163"/>
    </source>
</evidence>
<accession>A0A0L6UJU5</accession>
<dbReference type="GO" id="GO:0016586">
    <property type="term" value="C:RSC-type complex"/>
    <property type="evidence" value="ECO:0007669"/>
    <property type="project" value="InterPro"/>
</dbReference>
<keyword evidence="10" id="KW-0812">Transmembrane</keyword>
<dbReference type="GO" id="GO:0003682">
    <property type="term" value="F:chromatin binding"/>
    <property type="evidence" value="ECO:0007669"/>
    <property type="project" value="TreeGrafter"/>
</dbReference>
<dbReference type="PROSITE" id="PS50014">
    <property type="entry name" value="BROMODOMAIN_2"/>
    <property type="match status" value="1"/>
</dbReference>
<dbReference type="GO" id="GO:0006338">
    <property type="term" value="P:chromatin remodeling"/>
    <property type="evidence" value="ECO:0007669"/>
    <property type="project" value="InterPro"/>
</dbReference>
<dbReference type="AlphaFoldDB" id="A0A0L6UJU5"/>
<keyword evidence="3" id="KW-0156">Chromatin regulator</keyword>
<proteinExistence type="predicted"/>
<feature type="domain" description="Bromo" evidence="12">
    <location>
        <begin position="436"/>
        <end position="516"/>
    </location>
</feature>
<dbReference type="EMBL" id="LAVV01011196">
    <property type="protein sequence ID" value="KNZ48075.1"/>
    <property type="molecule type" value="Genomic_DNA"/>
</dbReference>
<evidence type="ECO:0000256" key="10">
    <source>
        <dbReference type="SAM" id="Phobius"/>
    </source>
</evidence>
<keyword evidence="6" id="KW-0804">Transcription</keyword>
<keyword evidence="11" id="KW-0732">Signal</keyword>
<evidence type="ECO:0000256" key="7">
    <source>
        <dbReference type="ARBA" id="ARBA00023242"/>
    </source>
</evidence>
<organism evidence="13 14">
    <name type="scientific">Puccinia sorghi</name>
    <dbReference type="NCBI Taxonomy" id="27349"/>
    <lineage>
        <taxon>Eukaryota</taxon>
        <taxon>Fungi</taxon>
        <taxon>Dikarya</taxon>
        <taxon>Basidiomycota</taxon>
        <taxon>Pucciniomycotina</taxon>
        <taxon>Pucciniomycetes</taxon>
        <taxon>Pucciniales</taxon>
        <taxon>Pucciniaceae</taxon>
        <taxon>Puccinia</taxon>
    </lineage>
</organism>
<dbReference type="PANTHER" id="PTHR16062:SF21">
    <property type="entry name" value="CHROMATIN STRUCTURE-REMODELING COMPLEX SUBUNIT RSC1-RELATED"/>
    <property type="match status" value="1"/>
</dbReference>
<keyword evidence="5 8" id="KW-0103">Bromodomain</keyword>
<dbReference type="PANTHER" id="PTHR16062">
    <property type="entry name" value="SWI/SNF-RELATED"/>
    <property type="match status" value="1"/>
</dbReference>
<keyword evidence="4" id="KW-0805">Transcription regulation</keyword>
<gene>
    <name evidence="13" type="ORF">VP01_592g16</name>
</gene>
<protein>
    <recommendedName>
        <fullName evidence="12">Bromo domain-containing protein</fullName>
    </recommendedName>
</protein>
<sequence length="1147" mass="129075">MIIFIIITIIFYSRGKIGEEGSMRGEAQTPKSLQYMQVNAGLYSLYFIQNKQSHSGLHSLYCIVHGMFGGSVWTVQQYMQRHAWLHSLYCIVHGMFGWQHVDSTAIYVSGCRAHKALVQLRMEESRLWLGLVGNLSSINLFQLAYYYSGISISISLEYETFKGSIPILTLREGTHLAICFSVANSNDGFSFLGMNKIVDFGLEQQGVDIGFSKLEGDSLQLGILTLYCGISWPNPSLPPFNLSNTQVFGCFQALIPMAQPWLLTPGPNNCTLSLGPHPTSSSLSNSIIVACIYRNVCCSSSVWRDLLPSWFTVSCILYQKGGIKQKLEFHCFYAIKCVYTSANKCIQRSWAVAMTCNTVLHYFVCCGGSPSWKFLASSCGCAHYFVLYDPLVEYISVNPPFSPSFPRHHQLGCAIVICACFESPVEFIIQLSHTVSTVKNSSPFLIETEVLASVFKKPASVTYETLFGAIKDPKSLESIRHHLVNGEYESAKSFYLDLKSVYSTLAVLHQISPHIWLAAQNMDVSSFTDDAWVTVVSLQAEKVENGDLENPLPGAHQLFENDPPNTRPLCLSDARIEDVLHSLTGRLTAEAREQLTSDDRSACPTRSPLPIPLPLDPPTAANSSEPDPDIEVVSSLKRELTPDLFPQPPSPSSLDQLPSSKRLKLSDDCQDEQPPHSSSSYLKSSWIIHVSLTHLVLFLFLWRGVDMLCQIITGMIISDPRKTLRQFIQKPIEMLISTIKEEPHQCNSLTIIDQSIYSVILNVKRILRDELPKEEEEDGRKLERSSQKASSICLQRIYNEVYKFDFTHYSKVAIKLSTDSDDSSKSLTLIDSLLTCWLPFCQSYLRTALLITLSPQPNQIYVTVSRYLRSREIPTSSQQNLFSKEVFRSASFQVHPIESVFFASPVIHLAQVSDVMLFVNLGIFWIAVRFCISTIIVSPTFPLTLKGRPEEGAGIYTTHFCRYGYNPILQQLTSISAEEFQKMMPEGYKRPGLVNLPTPLSQDELKVQKKKPHQSKFRLRNLQAYFQNRAQSDPLTAAPPTDLTRSPNLPHQRRLSEFNGLFTSHYTLKTLERTKLIHSLSCDSQMFLRSSHQTCPSAPPAHLYILPPLSSPNPPTIFRPIDPPCSSLIFVFCLFSFLFLISFLFFR</sequence>
<dbReference type="GO" id="GO:0006368">
    <property type="term" value="P:transcription elongation by RNA polymerase II"/>
    <property type="evidence" value="ECO:0007669"/>
    <property type="project" value="TreeGrafter"/>
</dbReference>
<dbReference type="InterPro" id="IPR036427">
    <property type="entry name" value="Bromodomain-like_sf"/>
</dbReference>
<comment type="subcellular location">
    <subcellularLocation>
        <location evidence="1">Nucleus</location>
    </subcellularLocation>
</comment>
<feature type="chain" id="PRO_5011977616" description="Bromo domain-containing protein" evidence="11">
    <location>
        <begin position="16"/>
        <end position="1147"/>
    </location>
</feature>
<dbReference type="OrthoDB" id="2504646at2759"/>
<evidence type="ECO:0000313" key="13">
    <source>
        <dbReference type="EMBL" id="KNZ48075.1"/>
    </source>
</evidence>
<feature type="transmembrane region" description="Helical" evidence="10">
    <location>
        <begin position="1128"/>
        <end position="1146"/>
    </location>
</feature>
<comment type="caution">
    <text evidence="13">The sequence shown here is derived from an EMBL/GenBank/DDBJ whole genome shotgun (WGS) entry which is preliminary data.</text>
</comment>
<evidence type="ECO:0000256" key="3">
    <source>
        <dbReference type="ARBA" id="ARBA00022853"/>
    </source>
</evidence>
<evidence type="ECO:0000256" key="5">
    <source>
        <dbReference type="ARBA" id="ARBA00023117"/>
    </source>
</evidence>
<evidence type="ECO:0000313" key="14">
    <source>
        <dbReference type="Proteomes" id="UP000037035"/>
    </source>
</evidence>
<evidence type="ECO:0000259" key="12">
    <source>
        <dbReference type="PROSITE" id="PS50014"/>
    </source>
</evidence>